<dbReference type="Gene3D" id="1.10.150.750">
    <property type="match status" value="1"/>
</dbReference>
<dbReference type="GO" id="GO:0016787">
    <property type="term" value="F:hydrolase activity"/>
    <property type="evidence" value="ECO:0007669"/>
    <property type="project" value="UniProtKB-KW"/>
</dbReference>
<sequence length="301" mass="33716">TMALNLAAFKAIIFDVYGTLVDWESPIYEGLIPIIKKNPACASWSRKDVLEAYCIVEATLEEQHPDWLYAKVLEESYKELDRQMSAAGEGTSGSEGDAIKFAESIRDWPPFSDTVVALRSLAKRYKLTVLSNVDHQSFAFTHSKLSDDTEHLSLYAHKPQPARTPLDPSLGFHPRRNPESKSPFTLVLTAQDTGAYKPSPLGIGAAIECIIKDPDCDVRDKSEILVVAVSLFHDIYPAHELGLKSVWIHRQGTRMGLNVEDNSPDLDPERVKRLGEGKWSLRFETLGEFAEEVEKGFADRR</sequence>
<dbReference type="AlphaFoldDB" id="A0A067NVE5"/>
<evidence type="ECO:0000313" key="4">
    <source>
        <dbReference type="Proteomes" id="UP000027073"/>
    </source>
</evidence>
<dbReference type="VEuPathDB" id="FungiDB:PLEOSDRAFT_1034456"/>
<dbReference type="PANTHER" id="PTHR43316">
    <property type="entry name" value="HYDROLASE, HALOACID DELAHOGENASE-RELATED"/>
    <property type="match status" value="1"/>
</dbReference>
<keyword evidence="1" id="KW-0378">Hydrolase</keyword>
<protein>
    <submittedName>
        <fullName evidence="3">Uncharacterized protein</fullName>
    </submittedName>
</protein>
<dbReference type="InterPro" id="IPR051540">
    <property type="entry name" value="S-2-haloacid_dehalogenase"/>
</dbReference>
<proteinExistence type="predicted"/>
<keyword evidence="2" id="KW-0732">Signal</keyword>
<accession>A0A067NVE5</accession>
<dbReference type="SUPFAM" id="SSF56784">
    <property type="entry name" value="HAD-like"/>
    <property type="match status" value="1"/>
</dbReference>
<dbReference type="OrthoDB" id="20198at2759"/>
<feature type="signal peptide" evidence="2">
    <location>
        <begin position="1"/>
        <end position="18"/>
    </location>
</feature>
<dbReference type="PANTHER" id="PTHR43316:SF9">
    <property type="entry name" value="ACID DEHALOGENASE, PUTATIVE (AFU_ORTHOLOGUE AFUA_6G14460)-RELATED"/>
    <property type="match status" value="1"/>
</dbReference>
<reference evidence="4" key="1">
    <citation type="journal article" date="2014" name="Proc. Natl. Acad. Sci. U.S.A.">
        <title>Extensive sampling of basidiomycete genomes demonstrates inadequacy of the white-rot/brown-rot paradigm for wood decay fungi.</title>
        <authorList>
            <person name="Riley R."/>
            <person name="Salamov A.A."/>
            <person name="Brown D.W."/>
            <person name="Nagy L.G."/>
            <person name="Floudas D."/>
            <person name="Held B.W."/>
            <person name="Levasseur A."/>
            <person name="Lombard V."/>
            <person name="Morin E."/>
            <person name="Otillar R."/>
            <person name="Lindquist E.A."/>
            <person name="Sun H."/>
            <person name="LaButti K.M."/>
            <person name="Schmutz J."/>
            <person name="Jabbour D."/>
            <person name="Luo H."/>
            <person name="Baker S.E."/>
            <person name="Pisabarro A.G."/>
            <person name="Walton J.D."/>
            <person name="Blanchette R.A."/>
            <person name="Henrissat B."/>
            <person name="Martin F."/>
            <person name="Cullen D."/>
            <person name="Hibbett D.S."/>
            <person name="Grigoriev I.V."/>
        </authorList>
    </citation>
    <scope>NUCLEOTIDE SEQUENCE [LARGE SCALE GENOMIC DNA]</scope>
    <source>
        <strain evidence="4">PC15</strain>
    </source>
</reference>
<dbReference type="InParanoid" id="A0A067NVE5"/>
<name>A0A067NVE5_PLEO1</name>
<feature type="chain" id="PRO_5001646121" evidence="2">
    <location>
        <begin position="19"/>
        <end position="301"/>
    </location>
</feature>
<dbReference type="HOGENOM" id="CLU_045011_3_2_1"/>
<evidence type="ECO:0000256" key="1">
    <source>
        <dbReference type="ARBA" id="ARBA00022801"/>
    </source>
</evidence>
<dbReference type="InterPro" id="IPR036412">
    <property type="entry name" value="HAD-like_sf"/>
</dbReference>
<dbReference type="InterPro" id="IPR023214">
    <property type="entry name" value="HAD_sf"/>
</dbReference>
<dbReference type="Gene3D" id="3.40.50.1000">
    <property type="entry name" value="HAD superfamily/HAD-like"/>
    <property type="match status" value="1"/>
</dbReference>
<organism evidence="3 4">
    <name type="scientific">Pleurotus ostreatus (strain PC15)</name>
    <name type="common">Oyster mushroom</name>
    <dbReference type="NCBI Taxonomy" id="1137138"/>
    <lineage>
        <taxon>Eukaryota</taxon>
        <taxon>Fungi</taxon>
        <taxon>Dikarya</taxon>
        <taxon>Basidiomycota</taxon>
        <taxon>Agaricomycotina</taxon>
        <taxon>Agaricomycetes</taxon>
        <taxon>Agaricomycetidae</taxon>
        <taxon>Agaricales</taxon>
        <taxon>Pleurotineae</taxon>
        <taxon>Pleurotaceae</taxon>
        <taxon>Pleurotus</taxon>
    </lineage>
</organism>
<gene>
    <name evidence="3" type="ORF">PLEOSDRAFT_1034456</name>
</gene>
<feature type="non-terminal residue" evidence="3">
    <location>
        <position position="1"/>
    </location>
</feature>
<dbReference type="EMBL" id="KL198005">
    <property type="protein sequence ID" value="KDQ31844.1"/>
    <property type="molecule type" value="Genomic_DNA"/>
</dbReference>
<evidence type="ECO:0000313" key="3">
    <source>
        <dbReference type="EMBL" id="KDQ31844.1"/>
    </source>
</evidence>
<evidence type="ECO:0000256" key="2">
    <source>
        <dbReference type="SAM" id="SignalP"/>
    </source>
</evidence>
<dbReference type="Proteomes" id="UP000027073">
    <property type="component" value="Unassembled WGS sequence"/>
</dbReference>